<proteinExistence type="predicted"/>
<dbReference type="InterPro" id="IPR052041">
    <property type="entry name" value="Nucleic_acid_metab_PIN/TRAM"/>
</dbReference>
<accession>A0ABQ0CK19</accession>
<comment type="caution">
    <text evidence="2">The sequence shown here is derived from an EMBL/GenBank/DDBJ whole genome shotgun (WGS) entry which is preliminary data.</text>
</comment>
<sequence length="360" mass="39928">MASITSTDLSTILPKVHDLSDIELALLLSLITHDHPILTTPASHIDTLTRELSLIAPRTFHLTHAIVNCTPSTTLDDFASALLIPSSSSLKKPGRPDYFAPRPLRPSRRSTSPPSSGQIANCILATNLDLAPRAVQIQALELLRTRRIFTRTTVQTAPKRFVFIPVLQADAPGNGPQLTSHLNDFFALAHWHDPEDGYVNVEDEDEDEDECVERNPVDSVVRREHGDSSTALISEDDINHLAQLSQQVEIDIDVKRYQMNIVSFLRMHRAVQDGITPAATKHFEKLMRCLAPIHTLDYVTPALVGVAARKTYLHRIRITTPENERSMQWGSSLDAVTALLNDMGPEQVINDVLSMVTAPI</sequence>
<evidence type="ECO:0000256" key="1">
    <source>
        <dbReference type="SAM" id="MobiDB-lite"/>
    </source>
</evidence>
<dbReference type="PANTHER" id="PTHR11603">
    <property type="entry name" value="AAA FAMILY ATPASE"/>
    <property type="match status" value="1"/>
</dbReference>
<gene>
    <name evidence="2" type="primary">g2185</name>
    <name evidence="2" type="ORF">EsDP_00002185</name>
</gene>
<evidence type="ECO:0000313" key="3">
    <source>
        <dbReference type="Proteomes" id="UP001562357"/>
    </source>
</evidence>
<reference evidence="3" key="1">
    <citation type="submission" date="2024-06" db="EMBL/GenBank/DDBJ databases">
        <title>Draft Genome Sequences of Epichloe bromicola Strains Isolated from Elymus ciliaris.</title>
        <authorList>
            <consortium name="Epichloe bromicola genome sequencing consortium"/>
            <person name="Miura A."/>
            <person name="Imano S."/>
            <person name="Ashida A."/>
            <person name="Sato I."/>
            <person name="Chiba S."/>
            <person name="Tanaka A."/>
            <person name="Camagna M."/>
            <person name="Takemoto D."/>
        </authorList>
    </citation>
    <scope>NUCLEOTIDE SEQUENCE [LARGE SCALE GENOMIC DNA]</scope>
    <source>
        <strain evidence="3">DP</strain>
    </source>
</reference>
<dbReference type="EMBL" id="BAAFGZ010000056">
    <property type="protein sequence ID" value="GAB0133789.1"/>
    <property type="molecule type" value="Genomic_DNA"/>
</dbReference>
<dbReference type="Proteomes" id="UP001562357">
    <property type="component" value="Unassembled WGS sequence"/>
</dbReference>
<dbReference type="Gene3D" id="1.10.8.80">
    <property type="entry name" value="Magnesium chelatase subunit I, C-Terminal domain"/>
    <property type="match status" value="1"/>
</dbReference>
<evidence type="ECO:0008006" key="4">
    <source>
        <dbReference type="Google" id="ProtNLM"/>
    </source>
</evidence>
<dbReference type="PANTHER" id="PTHR11603:SF132">
    <property type="entry name" value="C2H2-TYPE DOMAIN-CONTAINING PROTEIN"/>
    <property type="match status" value="1"/>
</dbReference>
<feature type="region of interest" description="Disordered" evidence="1">
    <location>
        <begin position="90"/>
        <end position="117"/>
    </location>
</feature>
<evidence type="ECO:0000313" key="2">
    <source>
        <dbReference type="EMBL" id="GAB0133789.1"/>
    </source>
</evidence>
<organism evidence="2 3">
    <name type="scientific">Epichloe bromicola</name>
    <dbReference type="NCBI Taxonomy" id="79588"/>
    <lineage>
        <taxon>Eukaryota</taxon>
        <taxon>Fungi</taxon>
        <taxon>Dikarya</taxon>
        <taxon>Ascomycota</taxon>
        <taxon>Pezizomycotina</taxon>
        <taxon>Sordariomycetes</taxon>
        <taxon>Hypocreomycetidae</taxon>
        <taxon>Hypocreales</taxon>
        <taxon>Clavicipitaceae</taxon>
        <taxon>Epichloe</taxon>
    </lineage>
</organism>
<protein>
    <recommendedName>
        <fullName evidence="4">Magnesium chelatase</fullName>
    </recommendedName>
</protein>
<name>A0ABQ0CK19_9HYPO</name>
<keyword evidence="3" id="KW-1185">Reference proteome</keyword>